<evidence type="ECO:0000259" key="1">
    <source>
        <dbReference type="Pfam" id="PF01636"/>
    </source>
</evidence>
<evidence type="ECO:0000313" key="3">
    <source>
        <dbReference type="Proteomes" id="UP000323454"/>
    </source>
</evidence>
<dbReference type="Pfam" id="PF01636">
    <property type="entry name" value="APH"/>
    <property type="match status" value="1"/>
</dbReference>
<keyword evidence="3" id="KW-1185">Reference proteome</keyword>
<protein>
    <submittedName>
        <fullName evidence="2">Aminoglycoside phosphotransferase family protein</fullName>
    </submittedName>
</protein>
<proteinExistence type="predicted"/>
<dbReference type="AlphaFoldDB" id="A0A5B2WZT0"/>
<sequence>MVESRQDRTDRATRAAVSIARAHGLRPGSPVVLADRANLLVHLGPAPVVARIATTTSLIRPTVADWLARDLAVTRYLADRGAPVVPPTIELPAGPHEVDGFAITFTSLVPHDPDLAPDPAEVGVLLADLHAELAGYPGELPTAGPLDDLGRAIDFVATTGEVERDDLAALRADLAGLRDRWREAGPAQPLHGDAHPGNLLHTPAGPLWHDFEDTWHGPIAWDLACLATASRLDGPAAVAAYPTAPPAEELALGVRTRALFAVAWRFVLASRYPEELPTARATLRDWLG</sequence>
<organism evidence="2 3">
    <name type="scientific">Solihabitans fulvus</name>
    <dbReference type="NCBI Taxonomy" id="1892852"/>
    <lineage>
        <taxon>Bacteria</taxon>
        <taxon>Bacillati</taxon>
        <taxon>Actinomycetota</taxon>
        <taxon>Actinomycetes</taxon>
        <taxon>Pseudonocardiales</taxon>
        <taxon>Pseudonocardiaceae</taxon>
        <taxon>Solihabitans</taxon>
    </lineage>
</organism>
<reference evidence="2 3" key="1">
    <citation type="submission" date="2019-09" db="EMBL/GenBank/DDBJ databases">
        <title>Goodfellowia gen. nov., a new genus of the Pseudonocardineae related to Actinoalloteichus, containing Goodfellowia coeruleoviolacea gen. nov., comb. nov. gen. nov., comb. nov.</title>
        <authorList>
            <person name="Labeda D."/>
        </authorList>
    </citation>
    <scope>NUCLEOTIDE SEQUENCE [LARGE SCALE GENOMIC DNA]</scope>
    <source>
        <strain evidence="2 3">AN110305</strain>
    </source>
</reference>
<keyword evidence="2" id="KW-0808">Transferase</keyword>
<gene>
    <name evidence="2" type="ORF">F0L68_28350</name>
</gene>
<dbReference type="EMBL" id="VUOB01000056">
    <property type="protein sequence ID" value="KAA2255497.1"/>
    <property type="molecule type" value="Genomic_DNA"/>
</dbReference>
<feature type="domain" description="Aminoglycoside phosphotransferase" evidence="1">
    <location>
        <begin position="60"/>
        <end position="241"/>
    </location>
</feature>
<dbReference type="Gene3D" id="3.90.1200.10">
    <property type="match status" value="1"/>
</dbReference>
<dbReference type="SUPFAM" id="SSF56112">
    <property type="entry name" value="Protein kinase-like (PK-like)"/>
    <property type="match status" value="1"/>
</dbReference>
<accession>A0A5B2WZT0</accession>
<dbReference type="InterPro" id="IPR002575">
    <property type="entry name" value="Aminoglycoside_PTrfase"/>
</dbReference>
<dbReference type="Proteomes" id="UP000323454">
    <property type="component" value="Unassembled WGS sequence"/>
</dbReference>
<name>A0A5B2WZT0_9PSEU</name>
<evidence type="ECO:0000313" key="2">
    <source>
        <dbReference type="EMBL" id="KAA2255497.1"/>
    </source>
</evidence>
<dbReference type="GO" id="GO:0016740">
    <property type="term" value="F:transferase activity"/>
    <property type="evidence" value="ECO:0007669"/>
    <property type="project" value="UniProtKB-KW"/>
</dbReference>
<reference evidence="2 3" key="2">
    <citation type="submission" date="2019-09" db="EMBL/GenBank/DDBJ databases">
        <authorList>
            <person name="Jin C."/>
        </authorList>
    </citation>
    <scope>NUCLEOTIDE SEQUENCE [LARGE SCALE GENOMIC DNA]</scope>
    <source>
        <strain evidence="2 3">AN110305</strain>
    </source>
</reference>
<dbReference type="OrthoDB" id="115252at2"/>
<comment type="caution">
    <text evidence="2">The sequence shown here is derived from an EMBL/GenBank/DDBJ whole genome shotgun (WGS) entry which is preliminary data.</text>
</comment>
<dbReference type="InterPro" id="IPR011009">
    <property type="entry name" value="Kinase-like_dom_sf"/>
</dbReference>